<evidence type="ECO:0000256" key="1">
    <source>
        <dbReference type="ARBA" id="ARBA00022723"/>
    </source>
</evidence>
<dbReference type="Gene3D" id="3.40.800.10">
    <property type="entry name" value="Ureohydrolase domain"/>
    <property type="match status" value="1"/>
</dbReference>
<keyword evidence="3" id="KW-0464">Manganese</keyword>
<dbReference type="AlphaFoldDB" id="A0A926GB41"/>
<reference evidence="5" key="1">
    <citation type="submission" date="2020-08" db="EMBL/GenBank/DDBJ databases">
        <title>Paracoccus amoyensis sp. nov., isolated from the surface seawater at coast of Xiamen, Fujian.</title>
        <authorList>
            <person name="Lyu L."/>
        </authorList>
    </citation>
    <scope>NUCLEOTIDE SEQUENCE</scope>
    <source>
        <strain evidence="5">11-3</strain>
    </source>
</reference>
<protein>
    <submittedName>
        <fullName evidence="5">Arginase family protein</fullName>
    </submittedName>
</protein>
<evidence type="ECO:0000256" key="2">
    <source>
        <dbReference type="ARBA" id="ARBA00022801"/>
    </source>
</evidence>
<dbReference type="EMBL" id="JACOQL010000001">
    <property type="protein sequence ID" value="MBC9245131.1"/>
    <property type="molecule type" value="Genomic_DNA"/>
</dbReference>
<dbReference type="PRINTS" id="PR00116">
    <property type="entry name" value="ARGINASE"/>
</dbReference>
<keyword evidence="6" id="KW-1185">Reference proteome</keyword>
<dbReference type="PROSITE" id="PS51409">
    <property type="entry name" value="ARGINASE_2"/>
    <property type="match status" value="1"/>
</dbReference>
<evidence type="ECO:0000313" key="5">
    <source>
        <dbReference type="EMBL" id="MBC9245131.1"/>
    </source>
</evidence>
<keyword evidence="1" id="KW-0479">Metal-binding</keyword>
<dbReference type="InterPro" id="IPR023696">
    <property type="entry name" value="Ureohydrolase_dom_sf"/>
</dbReference>
<dbReference type="InterPro" id="IPR006035">
    <property type="entry name" value="Ureohydrolase"/>
</dbReference>
<gene>
    <name evidence="5" type="ORF">H4P12_00015</name>
</gene>
<dbReference type="PANTHER" id="PTHR43782">
    <property type="entry name" value="ARGINASE"/>
    <property type="match status" value="1"/>
</dbReference>
<dbReference type="PANTHER" id="PTHR43782:SF3">
    <property type="entry name" value="ARGINASE"/>
    <property type="match status" value="1"/>
</dbReference>
<dbReference type="Proteomes" id="UP000608594">
    <property type="component" value="Unassembled WGS sequence"/>
</dbReference>
<name>A0A926GB41_9RHOB</name>
<dbReference type="Pfam" id="PF00491">
    <property type="entry name" value="Arginase"/>
    <property type="match status" value="1"/>
</dbReference>
<proteinExistence type="inferred from homology"/>
<dbReference type="SUPFAM" id="SSF52768">
    <property type="entry name" value="Arginase/deacetylase"/>
    <property type="match status" value="1"/>
</dbReference>
<evidence type="ECO:0000313" key="6">
    <source>
        <dbReference type="Proteomes" id="UP000608594"/>
    </source>
</evidence>
<sequence>MTQRPIVLIEAPSNLGLMPPEPGCEPGTLHSPAVLRDLGLHARLDVAEVISVQPQPYSADDGRSINIRNIAAIAEHAVRLADAVESVVKSDRFPLVIGGDCSLLIGSMLGLRRLGDPALLFVDGHTDFYLPEQSGTGGAAGMDLALATGWGPSALTNIESRRPYVVTTNVAVLGNRDFNRRREAPIPAIENAGFYYRSLPAMREEGIEAATELALAAITAHGHNHWLHLDVDAIDSAIMPAVDSPQADGFSWEEIERLLKAARPYDAAGMQVTVYDPRRDPGYTAGRGLVNLLAAVLS</sequence>
<comment type="similarity">
    <text evidence="4">Belongs to the arginase family.</text>
</comment>
<dbReference type="GO" id="GO:0030145">
    <property type="term" value="F:manganese ion binding"/>
    <property type="evidence" value="ECO:0007669"/>
    <property type="project" value="TreeGrafter"/>
</dbReference>
<keyword evidence="2" id="KW-0378">Hydrolase</keyword>
<comment type="caution">
    <text evidence="5">The sequence shown here is derived from an EMBL/GenBank/DDBJ whole genome shotgun (WGS) entry which is preliminary data.</text>
</comment>
<organism evidence="5 6">
    <name type="scientific">Paracoccus amoyensis</name>
    <dbReference type="NCBI Taxonomy" id="2760093"/>
    <lineage>
        <taxon>Bacteria</taxon>
        <taxon>Pseudomonadati</taxon>
        <taxon>Pseudomonadota</taxon>
        <taxon>Alphaproteobacteria</taxon>
        <taxon>Rhodobacterales</taxon>
        <taxon>Paracoccaceae</taxon>
        <taxon>Paracoccus</taxon>
    </lineage>
</organism>
<dbReference type="RefSeq" id="WP_187791566.1">
    <property type="nucleotide sequence ID" value="NZ_JACOQL010000001.1"/>
</dbReference>
<evidence type="ECO:0000256" key="4">
    <source>
        <dbReference type="PROSITE-ProRule" id="PRU00742"/>
    </source>
</evidence>
<dbReference type="CDD" id="cd09999">
    <property type="entry name" value="Arginase-like_1"/>
    <property type="match status" value="1"/>
</dbReference>
<evidence type="ECO:0000256" key="3">
    <source>
        <dbReference type="ARBA" id="ARBA00023211"/>
    </source>
</evidence>
<accession>A0A926GB41</accession>
<dbReference type="GO" id="GO:0004053">
    <property type="term" value="F:arginase activity"/>
    <property type="evidence" value="ECO:0007669"/>
    <property type="project" value="TreeGrafter"/>
</dbReference>
<dbReference type="GO" id="GO:0005829">
    <property type="term" value="C:cytosol"/>
    <property type="evidence" value="ECO:0007669"/>
    <property type="project" value="TreeGrafter"/>
</dbReference>